<evidence type="ECO:0000256" key="1">
    <source>
        <dbReference type="ARBA" id="ARBA00004141"/>
    </source>
</evidence>
<dbReference type="VEuPathDB" id="ToxoDB:EMH_0042970"/>
<reference evidence="9" key="2">
    <citation type="submission" date="2013-10" db="EMBL/GenBank/DDBJ databases">
        <authorList>
            <person name="Aslett M."/>
        </authorList>
    </citation>
    <scope>NUCLEOTIDE SEQUENCE [LARGE SCALE GENOMIC DNA]</scope>
    <source>
        <strain evidence="9">Houghton</strain>
    </source>
</reference>
<feature type="transmembrane region" description="Helical" evidence="8">
    <location>
        <begin position="386"/>
        <end position="403"/>
    </location>
</feature>
<feature type="transmembrane region" description="Helical" evidence="8">
    <location>
        <begin position="95"/>
        <end position="117"/>
    </location>
</feature>
<comment type="similarity">
    <text evidence="2">Belongs to the SLC29A/ENT transporter (TC 2.A.57) family.</text>
</comment>
<comment type="subcellular location">
    <subcellularLocation>
        <location evidence="1">Membrane</location>
        <topology evidence="1">Multi-pass membrane protein</topology>
    </subcellularLocation>
</comment>
<evidence type="ECO:0000256" key="3">
    <source>
        <dbReference type="ARBA" id="ARBA00022448"/>
    </source>
</evidence>
<dbReference type="GeneID" id="25379015"/>
<reference evidence="9" key="1">
    <citation type="submission" date="2013-10" db="EMBL/GenBank/DDBJ databases">
        <title>Genomic analysis of the causative agents of coccidiosis in chickens.</title>
        <authorList>
            <person name="Reid A.J."/>
            <person name="Blake D."/>
            <person name="Billington K."/>
            <person name="Browne H."/>
            <person name="Dunn M."/>
            <person name="Hung S."/>
            <person name="Kawahara F."/>
            <person name="Miranda-Saavedra D."/>
            <person name="Mourier T."/>
            <person name="Nagra H."/>
            <person name="Otto T.D."/>
            <person name="Rawlings N."/>
            <person name="Sanchez A."/>
            <person name="Sanders M."/>
            <person name="Subramaniam C."/>
            <person name="Tay Y."/>
            <person name="Dear P."/>
            <person name="Doerig C."/>
            <person name="Gruber A."/>
            <person name="Parkinson J."/>
            <person name="Shirley M."/>
            <person name="Wan K.L."/>
            <person name="Berriman M."/>
            <person name="Tomley F."/>
            <person name="Pain A."/>
        </authorList>
    </citation>
    <scope>NUCLEOTIDE SEQUENCE [LARGE SCALE GENOMIC DNA]</scope>
    <source>
        <strain evidence="9">Houghton</strain>
    </source>
</reference>
<feature type="region of interest" description="Disordered" evidence="7">
    <location>
        <begin position="265"/>
        <end position="284"/>
    </location>
</feature>
<dbReference type="EMBL" id="HG681495">
    <property type="protein sequence ID" value="CDJ28676.1"/>
    <property type="molecule type" value="Genomic_DNA"/>
</dbReference>
<evidence type="ECO:0000256" key="6">
    <source>
        <dbReference type="ARBA" id="ARBA00023136"/>
    </source>
</evidence>
<keyword evidence="10" id="KW-1185">Reference proteome</keyword>
<dbReference type="Pfam" id="PF01733">
    <property type="entry name" value="Nucleoside_tran"/>
    <property type="match status" value="1"/>
</dbReference>
<dbReference type="SUPFAM" id="SSF103473">
    <property type="entry name" value="MFS general substrate transporter"/>
    <property type="match status" value="1"/>
</dbReference>
<feature type="transmembrane region" description="Helical" evidence="8">
    <location>
        <begin position="415"/>
        <end position="442"/>
    </location>
</feature>
<keyword evidence="5 8" id="KW-1133">Transmembrane helix</keyword>
<name>U6JV65_9EIME</name>
<dbReference type="InterPro" id="IPR002259">
    <property type="entry name" value="Eqnu_transpt"/>
</dbReference>
<evidence type="ECO:0000256" key="4">
    <source>
        <dbReference type="ARBA" id="ARBA00022692"/>
    </source>
</evidence>
<proteinExistence type="inferred from homology"/>
<organism evidence="9 10">
    <name type="scientific">Eimeria mitis</name>
    <dbReference type="NCBI Taxonomy" id="44415"/>
    <lineage>
        <taxon>Eukaryota</taxon>
        <taxon>Sar</taxon>
        <taxon>Alveolata</taxon>
        <taxon>Apicomplexa</taxon>
        <taxon>Conoidasida</taxon>
        <taxon>Coccidia</taxon>
        <taxon>Eucoccidiorida</taxon>
        <taxon>Eimeriorina</taxon>
        <taxon>Eimeriidae</taxon>
        <taxon>Eimeria</taxon>
    </lineage>
</organism>
<dbReference type="InterPro" id="IPR036259">
    <property type="entry name" value="MFS_trans_sf"/>
</dbReference>
<evidence type="ECO:0000313" key="10">
    <source>
        <dbReference type="Proteomes" id="UP000030744"/>
    </source>
</evidence>
<feature type="transmembrane region" description="Helical" evidence="8">
    <location>
        <begin position="313"/>
        <end position="332"/>
    </location>
</feature>
<feature type="transmembrane region" description="Helical" evidence="8">
    <location>
        <begin position="124"/>
        <end position="146"/>
    </location>
</feature>
<dbReference type="OrthoDB" id="46396at2759"/>
<evidence type="ECO:0000256" key="5">
    <source>
        <dbReference type="ARBA" id="ARBA00022989"/>
    </source>
</evidence>
<protein>
    <submittedName>
        <fullName evidence="9">CG31911-PA, related</fullName>
    </submittedName>
</protein>
<evidence type="ECO:0000256" key="7">
    <source>
        <dbReference type="SAM" id="MobiDB-lite"/>
    </source>
</evidence>
<keyword evidence="6 8" id="KW-0472">Membrane</keyword>
<feature type="compositionally biased region" description="Polar residues" evidence="7">
    <location>
        <begin position="274"/>
        <end position="284"/>
    </location>
</feature>
<sequence>MSKGGKEAVEPAGALSVCTPKTEAFSTCLEMQEKGAITERTSGVSTTDKCMISRCEWWITTTAFFFLGMSSLFAWNNVLYLLPYVTEHFLDGYDAGNSLLGVFQVGNLTVQVLLMFVGTVRERWLHLGLFLGSIMCGVFGPCVIYGSVQTRIALVHVLCFLLGSGSGFVQGSGFSYGAIMPVNQVGVYSAGQGFGAIFSVVLVGILSYTVVDIEIQKDVETLVNVTAGVSAAVGVVCILLMATSIRQAGAKRAVAEALAEGNNKKHKSADGVQGSASSPTELQEVSVSSAVPGASTEPVEEKRNALLIVLRQSGVQIACVFLLFFVTCNLFPRVGPLQWDTSNPPKNHLVWLLGVFPFGDTLGKCLCAYAEQGRLFKGFVLFSPRLMPWLTVLRFGLYIPFFLSKHLHENAVFNAFWFQIILMVVLSVTHGWFATLAFIYSVDAVPNMADRKHVGPVAIVSLILGILSGLYFALLYR</sequence>
<dbReference type="GO" id="GO:0005886">
    <property type="term" value="C:plasma membrane"/>
    <property type="evidence" value="ECO:0007669"/>
    <property type="project" value="TreeGrafter"/>
</dbReference>
<evidence type="ECO:0000313" key="9">
    <source>
        <dbReference type="EMBL" id="CDJ28676.1"/>
    </source>
</evidence>
<evidence type="ECO:0000256" key="2">
    <source>
        <dbReference type="ARBA" id="ARBA00007965"/>
    </source>
</evidence>
<gene>
    <name evidence="9" type="ORF">EMH_0042970</name>
</gene>
<keyword evidence="3" id="KW-0813">Transport</keyword>
<feature type="transmembrane region" description="Helical" evidence="8">
    <location>
        <begin position="222"/>
        <end position="242"/>
    </location>
</feature>
<feature type="transmembrane region" description="Helical" evidence="8">
    <location>
        <begin position="185"/>
        <end position="210"/>
    </location>
</feature>
<accession>U6JV65</accession>
<dbReference type="PANTHER" id="PTHR10332">
    <property type="entry name" value="EQUILIBRATIVE NUCLEOSIDE TRANSPORTER"/>
    <property type="match status" value="1"/>
</dbReference>
<dbReference type="RefSeq" id="XP_013351250.1">
    <property type="nucleotide sequence ID" value="XM_013495796.1"/>
</dbReference>
<feature type="transmembrane region" description="Helical" evidence="8">
    <location>
        <begin position="152"/>
        <end position="173"/>
    </location>
</feature>
<feature type="transmembrane region" description="Helical" evidence="8">
    <location>
        <begin position="57"/>
        <end position="75"/>
    </location>
</feature>
<keyword evidence="4 8" id="KW-0812">Transmembrane</keyword>
<evidence type="ECO:0000256" key="8">
    <source>
        <dbReference type="SAM" id="Phobius"/>
    </source>
</evidence>
<dbReference type="AlphaFoldDB" id="U6JV65"/>
<feature type="transmembrane region" description="Helical" evidence="8">
    <location>
        <begin position="454"/>
        <end position="476"/>
    </location>
</feature>
<dbReference type="PRINTS" id="PR01130">
    <property type="entry name" value="DERENTRNSPRT"/>
</dbReference>
<dbReference type="Proteomes" id="UP000030744">
    <property type="component" value="Unassembled WGS sequence"/>
</dbReference>
<dbReference type="GO" id="GO:0005337">
    <property type="term" value="F:nucleoside transmembrane transporter activity"/>
    <property type="evidence" value="ECO:0007669"/>
    <property type="project" value="InterPro"/>
</dbReference>
<dbReference type="PANTHER" id="PTHR10332:SF10">
    <property type="entry name" value="EQUILIBRATIVE NUCLEOSIDE TRANSPORTER 4"/>
    <property type="match status" value="1"/>
</dbReference>